<dbReference type="Proteomes" id="UP000298517">
    <property type="component" value="Unassembled WGS sequence"/>
</dbReference>
<accession>A0A4Y8ATC9</accession>
<evidence type="ECO:0000259" key="5">
    <source>
        <dbReference type="Pfam" id="PF13087"/>
    </source>
</evidence>
<keyword evidence="4" id="KW-0067">ATP-binding</keyword>
<dbReference type="GO" id="GO:0043139">
    <property type="term" value="F:5'-3' DNA helicase activity"/>
    <property type="evidence" value="ECO:0007669"/>
    <property type="project" value="TreeGrafter"/>
</dbReference>
<evidence type="ECO:0000256" key="2">
    <source>
        <dbReference type="ARBA" id="ARBA00022801"/>
    </source>
</evidence>
<dbReference type="RefSeq" id="WP_134247499.1">
    <property type="nucleotide sequence ID" value="NZ_SNQI01000002.1"/>
</dbReference>
<dbReference type="InterPro" id="IPR041679">
    <property type="entry name" value="DNA2/NAM7-like_C"/>
</dbReference>
<dbReference type="SUPFAM" id="SSF52540">
    <property type="entry name" value="P-loop containing nucleoside triphosphate hydrolases"/>
    <property type="match status" value="1"/>
</dbReference>
<protein>
    <recommendedName>
        <fullName evidence="5">DNA2/NAM7 helicase-like C-terminal domain-containing protein</fullName>
    </recommendedName>
</protein>
<gene>
    <name evidence="6" type="ORF">E2488_06295</name>
</gene>
<sequence>MSLPISKHIDFFDHQLLEMENERRAYMRTPVRNLWKDGKLFIGRIWGFDKVRGQLIIRFKNGRLPRLKVPYQMCLISSTAGTIPDEWFFSYDNFRQKHSKINSKITPVYFMKPEGQWRYQGCNQISSEFLSAINNDLENSKHPMVIIAEEDPPFRYLENLKKFVFSNPNNKILNLDVDLNPANWNPFILPKHDILADYVLKLIEKQPITIIQGPPGTGKTYLVSQICESFLKASKSVCVTTLTNKTLTEIAKEKPLTFLLNSGRISKRNLSLDEMRNIPNLHQAKDTTAIPGEMILSTYFLLSDEINELEGKSKKFDLIIIEEASQAYLATIAAFIELGVKVLVVGDPMQLYPIVLEEEICSLIHPKINLAIKGLQTFAYSNVDISCIIKDTYRLTKKAASQTGVFYNNQLESVSPLNEKKLITTKYSELICSEGGTSVIKYALISKTNEYINMAVKIAIDIQEKNENFEIAILSNLKRTVELIYDEIFNLEGNLDQFTIETIDRIQGLTCDVCIVILEDKIHFGLQQNRFNVATSRAKRGTIILTRSIINDLKGISPNVQQFINQSKTITN</sequence>
<organism evidence="6 7">
    <name type="scientific">Gramella jeungdoensis</name>
    <dbReference type="NCBI Taxonomy" id="708091"/>
    <lineage>
        <taxon>Bacteria</taxon>
        <taxon>Pseudomonadati</taxon>
        <taxon>Bacteroidota</taxon>
        <taxon>Flavobacteriia</taxon>
        <taxon>Flavobacteriales</taxon>
        <taxon>Flavobacteriaceae</taxon>
        <taxon>Christiangramia</taxon>
    </lineage>
</organism>
<name>A0A4Y8ATC9_9FLAO</name>
<evidence type="ECO:0000313" key="6">
    <source>
        <dbReference type="EMBL" id="TEW75129.1"/>
    </source>
</evidence>
<dbReference type="Pfam" id="PF13087">
    <property type="entry name" value="AAA_12"/>
    <property type="match status" value="1"/>
</dbReference>
<dbReference type="PANTHER" id="PTHR43788">
    <property type="entry name" value="DNA2/NAM7 HELICASE FAMILY MEMBER"/>
    <property type="match status" value="1"/>
</dbReference>
<feature type="domain" description="DNA2/NAM7 helicase-like C-terminal" evidence="5">
    <location>
        <begin position="392"/>
        <end position="546"/>
    </location>
</feature>
<dbReference type="PANTHER" id="PTHR43788:SF8">
    <property type="entry name" value="DNA-BINDING PROTEIN SMUBP-2"/>
    <property type="match status" value="1"/>
</dbReference>
<dbReference type="InterPro" id="IPR027417">
    <property type="entry name" value="P-loop_NTPase"/>
</dbReference>
<keyword evidence="7" id="KW-1185">Reference proteome</keyword>
<dbReference type="Gene3D" id="3.40.50.300">
    <property type="entry name" value="P-loop containing nucleotide triphosphate hydrolases"/>
    <property type="match status" value="2"/>
</dbReference>
<dbReference type="GO" id="GO:0016787">
    <property type="term" value="F:hydrolase activity"/>
    <property type="evidence" value="ECO:0007669"/>
    <property type="project" value="UniProtKB-KW"/>
</dbReference>
<dbReference type="InterPro" id="IPR050534">
    <property type="entry name" value="Coronavir_polyprotein_1ab"/>
</dbReference>
<keyword evidence="2" id="KW-0378">Hydrolase</keyword>
<dbReference type="GO" id="GO:0005524">
    <property type="term" value="F:ATP binding"/>
    <property type="evidence" value="ECO:0007669"/>
    <property type="project" value="UniProtKB-KW"/>
</dbReference>
<evidence type="ECO:0000256" key="3">
    <source>
        <dbReference type="ARBA" id="ARBA00022806"/>
    </source>
</evidence>
<evidence type="ECO:0000313" key="7">
    <source>
        <dbReference type="Proteomes" id="UP000298517"/>
    </source>
</evidence>
<dbReference type="Pfam" id="PF13245">
    <property type="entry name" value="AAA_19"/>
    <property type="match status" value="1"/>
</dbReference>
<reference evidence="6 7" key="1">
    <citation type="journal article" date="2011" name="J. Microbiol.">
        <title>Gramella jeungdoensis sp. nov., isolated from a solar saltern in Korea.</title>
        <authorList>
            <person name="Joung Y."/>
            <person name="Kim H."/>
            <person name="Jang T."/>
            <person name="Ahn T.S."/>
            <person name="Joh K."/>
        </authorList>
    </citation>
    <scope>NUCLEOTIDE SEQUENCE [LARGE SCALE GENOMIC DNA]</scope>
    <source>
        <strain evidence="6 7">KCTC 23123</strain>
    </source>
</reference>
<dbReference type="EMBL" id="SNQI01000002">
    <property type="protein sequence ID" value="TEW75129.1"/>
    <property type="molecule type" value="Genomic_DNA"/>
</dbReference>
<proteinExistence type="predicted"/>
<comment type="caution">
    <text evidence="6">The sequence shown here is derived from an EMBL/GenBank/DDBJ whole genome shotgun (WGS) entry which is preliminary data.</text>
</comment>
<keyword evidence="1" id="KW-0547">Nucleotide-binding</keyword>
<evidence type="ECO:0000256" key="1">
    <source>
        <dbReference type="ARBA" id="ARBA00022741"/>
    </source>
</evidence>
<evidence type="ECO:0000256" key="4">
    <source>
        <dbReference type="ARBA" id="ARBA00022840"/>
    </source>
</evidence>
<dbReference type="OrthoDB" id="9757917at2"/>
<dbReference type="AlphaFoldDB" id="A0A4Y8ATC9"/>
<keyword evidence="3" id="KW-0347">Helicase</keyword>